<gene>
    <name evidence="1" type="ORF">SXIM_26290</name>
</gene>
<dbReference type="PATRIC" id="fig|408015.6.peg.2669"/>
<dbReference type="SUPFAM" id="SSF53335">
    <property type="entry name" value="S-adenosyl-L-methionine-dependent methyltransferases"/>
    <property type="match status" value="1"/>
</dbReference>
<evidence type="ECO:0000313" key="2">
    <source>
        <dbReference type="Proteomes" id="UP000034034"/>
    </source>
</evidence>
<dbReference type="RefSeq" id="WP_046724052.1">
    <property type="nucleotide sequence ID" value="NZ_CP009922.3"/>
</dbReference>
<dbReference type="EMBL" id="CP009922">
    <property type="protein sequence ID" value="AKG44013.1"/>
    <property type="molecule type" value="Genomic_DNA"/>
</dbReference>
<dbReference type="STRING" id="408015.SXIM_26290"/>
<reference evidence="1" key="1">
    <citation type="submission" date="2019-08" db="EMBL/GenBank/DDBJ databases">
        <title>Complete genome sequence of a mangrove-derived Streptomyces xiamenensis.</title>
        <authorList>
            <person name="Xu J."/>
        </authorList>
    </citation>
    <scope>NUCLEOTIDE SEQUENCE</scope>
    <source>
        <strain evidence="1">318</strain>
    </source>
</reference>
<dbReference type="AlphaFoldDB" id="A0A0F7FVU3"/>
<dbReference type="PIRSF" id="PIRSF017393">
    <property type="entry name" value="MTase_SAV2177"/>
    <property type="match status" value="1"/>
</dbReference>
<name>A0A0F7FVU3_9ACTN</name>
<keyword evidence="2" id="KW-1185">Reference proteome</keyword>
<organism evidence="1 2">
    <name type="scientific">Streptomyces xiamenensis</name>
    <dbReference type="NCBI Taxonomy" id="408015"/>
    <lineage>
        <taxon>Bacteria</taxon>
        <taxon>Bacillati</taxon>
        <taxon>Actinomycetota</taxon>
        <taxon>Actinomycetes</taxon>
        <taxon>Kitasatosporales</taxon>
        <taxon>Streptomycetaceae</taxon>
        <taxon>Streptomyces</taxon>
    </lineage>
</organism>
<proteinExistence type="predicted"/>
<sequence length="266" mass="29697">MSDEVIPGIDLSRPSIARTYDYLIGGKDNYAVDREFGDEFIVKLPGAVQIAIDNRQALVRAVGDIAATTRIRQFIDFGSGLPTADNVHQVAERHAPEARVVYVDNDPIVLAHGRALLAENEHTVVIQADLRRPRAIREDPALLRLIDFDRPVGVILSAVLHHLNDDEDPYGVMRFWREAVPSGSHFFISHFRSRRDPESAKLEGLLQGSLGRGRWRTDEEIAALFEGLDILEPGIRPAAEWRPALEHRSSLTVWQQLLVAGLAVKP</sequence>
<dbReference type="InterPro" id="IPR029063">
    <property type="entry name" value="SAM-dependent_MTases_sf"/>
</dbReference>
<evidence type="ECO:0000313" key="1">
    <source>
        <dbReference type="EMBL" id="AKG44013.1"/>
    </source>
</evidence>
<dbReference type="HOGENOM" id="CLU_067079_1_0_11"/>
<dbReference type="KEGG" id="sxi:SXIM_26290"/>
<accession>A0A0F7FVU3</accession>
<evidence type="ECO:0008006" key="3">
    <source>
        <dbReference type="Google" id="ProtNLM"/>
    </source>
</evidence>
<dbReference type="Proteomes" id="UP000034034">
    <property type="component" value="Chromosome"/>
</dbReference>
<dbReference type="InterPro" id="IPR006764">
    <property type="entry name" value="SAM_dep_MeTrfase_SAV2177_type"/>
</dbReference>
<protein>
    <recommendedName>
        <fullName evidence="3">SAM-dependent methyltransferase</fullName>
    </recommendedName>
</protein>
<dbReference type="Pfam" id="PF04672">
    <property type="entry name" value="Methyltransf_19"/>
    <property type="match status" value="1"/>
</dbReference>
<dbReference type="Gene3D" id="3.40.50.150">
    <property type="entry name" value="Vaccinia Virus protein VP39"/>
    <property type="match status" value="1"/>
</dbReference>